<feature type="region of interest" description="Disordered" evidence="1">
    <location>
        <begin position="842"/>
        <end position="865"/>
    </location>
</feature>
<feature type="region of interest" description="Disordered" evidence="1">
    <location>
        <begin position="778"/>
        <end position="814"/>
    </location>
</feature>
<accession>G0UJY4</accession>
<gene>
    <name evidence="2" type="ORF">TCIL3000_3_1140</name>
</gene>
<feature type="compositionally biased region" description="Low complexity" evidence="1">
    <location>
        <begin position="1080"/>
        <end position="1129"/>
    </location>
</feature>
<evidence type="ECO:0000313" key="2">
    <source>
        <dbReference type="EMBL" id="CCC89689.1"/>
    </source>
</evidence>
<evidence type="ECO:0000256" key="1">
    <source>
        <dbReference type="SAM" id="MobiDB-lite"/>
    </source>
</evidence>
<feature type="compositionally biased region" description="Polar residues" evidence="1">
    <location>
        <begin position="1130"/>
        <end position="1146"/>
    </location>
</feature>
<dbReference type="VEuPathDB" id="TriTrypDB:TcIL3000_3_1140"/>
<feature type="region of interest" description="Disordered" evidence="1">
    <location>
        <begin position="1163"/>
        <end position="1401"/>
    </location>
</feature>
<feature type="compositionally biased region" description="Polar residues" evidence="1">
    <location>
        <begin position="805"/>
        <end position="814"/>
    </location>
</feature>
<sequence length="1401" mass="153653">KKPPGGQRVFFFKKTQGILRVFLLTSSGPVKDPIQKVHCFPSRDALFPSGEAVLERTFSAVEKVLQEIMQEGSSYKADGVDAWSLIEYGAKVLQRGGKHSPSTLGEKLAQVAMTYLQRTPTTEMQRLQGPLLRVYSWLVRTGKVTEANHFLVALLDHAGDFHSYDFGTLMSSCLRHHQALPFPIQLQQRLARAGLVYSTTANGRDVASIVGCVAKMVGSLQPGKNGATQHEVCELGGRLNTLLEEYEARVLRFFDREDKLHWNHCDDMTTIAFAYEMGGRLRYRSVFVAYQGYAAQHVNQFEPQQLAMAAGILRRSNLLSQELAHRLSERIETVLGEFSLSEISHICATFAPMSPSWMQEAKAVASRLLQPDCSSHTKLLLALAFPDDDSLHAQVDFSDVSGRQLVDSLSLMHGTKFDDLVVVELITRLQAAQERFSPDDIRLLQATGRPQLQSACVAFLASRFAEPEWSSDTLYCLPLAVGLVPHALDAGKALAAAKTVSVSPEQFVSLVELMTSVFGTESGEAIVHFVVSGGMDLLGAERIRIGTVLRYLEAVRRLMPMYPSSEWLSRFSERFSRHIEHMTPKEVESLLCSLCAIYGTIARQPLLQQVLSDVVKGPYDQLVQADEAAARITVLIASIQQGAAQPLLNQSTPMVISVRTNVDSYDPKLREAVMTMSLPQEVEQRRAGRFTLKMTRAIAEAPPETGLSRTQDLNEALSVDPFSEVPILPKIENITNSSTAVGGASPLVPGGGFIMTPPADVSAVGERKSLLPNTFAVPKETSSDTAEAVNSGERVSDQQQRQHNEPTAFQLSATTAVDNNKKSFGSTLWSMFSNPMDDAEGVQKTQHYGAAASTSSPVTLRSQEGRGNAPYAGYFSHGNPSAGMFSNSSFDEPPLSKVPDKSFDQQVGQMNREGVQPRRTKLQPSDSRHSAMNRGGGNTGIDRFFKQETPKFELNNWGAPPPTNTGWMPPSSPMWKPTEQTSVPTQAGLTGLDSSWPSMKTQSTATFGGQSSGNLFDTNRERQPQNQYFGNQFHNPQQHYSLQDSQFHRQQQFQHQQHQHGHQQIQFHQPLQQHHHQHQALHVQQQQPQGQQFFHQQQPLLLRQQQQHQPHGDQRNQQQHYGQQQQQQQFISPTSPYTSPTIQAPSFTDNTAQQINMLGPRGNYYADQSASTRARPVITKKNILKSTQSSSGGAQNEESGSMHGRELSEASASSQKLRGKGDTIEPKDEDDESTESSEEAPVVEVVQAGKPERKSKRPIIRTDLKEWLSSPPEKELEPMRSKSKKAAAAVATPTPKGKAKETAKRGRGREPAATKAAPAAKGKASAKRTPSAKGAAKGAAATPAKGTATTTAKGATKVAAKGAAAKPKKAPPKPVVKKQVAPATPKKRGRKPADKTKGGKR</sequence>
<feature type="compositionally biased region" description="Acidic residues" evidence="1">
    <location>
        <begin position="1227"/>
        <end position="1238"/>
    </location>
</feature>
<feature type="region of interest" description="Disordered" evidence="1">
    <location>
        <begin position="1044"/>
        <end position="1146"/>
    </location>
</feature>
<feature type="compositionally biased region" description="Low complexity" evidence="1">
    <location>
        <begin position="1048"/>
        <end position="1072"/>
    </location>
</feature>
<feature type="compositionally biased region" description="Low complexity" evidence="1">
    <location>
        <begin position="1332"/>
        <end position="1365"/>
    </location>
</feature>
<feature type="region of interest" description="Disordered" evidence="1">
    <location>
        <begin position="910"/>
        <end position="1019"/>
    </location>
</feature>
<feature type="compositionally biased region" description="Polar residues" evidence="1">
    <location>
        <begin position="852"/>
        <end position="862"/>
    </location>
</feature>
<reference evidence="2" key="1">
    <citation type="journal article" date="2012" name="Proc. Natl. Acad. Sci. U.S.A.">
        <title>Antigenic diversity is generated by distinct evolutionary mechanisms in African trypanosome species.</title>
        <authorList>
            <person name="Jackson A.P."/>
            <person name="Berry A."/>
            <person name="Aslett M."/>
            <person name="Allison H.C."/>
            <person name="Burton P."/>
            <person name="Vavrova-Anderson J."/>
            <person name="Brown R."/>
            <person name="Browne H."/>
            <person name="Corton N."/>
            <person name="Hauser H."/>
            <person name="Gamble J."/>
            <person name="Gilderthorp R."/>
            <person name="Marcello L."/>
            <person name="McQuillan J."/>
            <person name="Otto T.D."/>
            <person name="Quail M.A."/>
            <person name="Sanders M.J."/>
            <person name="van Tonder A."/>
            <person name="Ginger M.L."/>
            <person name="Field M.C."/>
            <person name="Barry J.D."/>
            <person name="Hertz-Fowler C."/>
            <person name="Berriman M."/>
        </authorList>
    </citation>
    <scope>NUCLEOTIDE SEQUENCE</scope>
    <source>
        <strain evidence="2">IL3000</strain>
    </source>
</reference>
<feature type="non-terminal residue" evidence="2">
    <location>
        <position position="1"/>
    </location>
</feature>
<feature type="compositionally biased region" description="Basic and acidic residues" evidence="1">
    <location>
        <begin position="1298"/>
        <end position="1312"/>
    </location>
</feature>
<organism evidence="2">
    <name type="scientific">Trypanosoma congolense (strain IL3000)</name>
    <dbReference type="NCBI Taxonomy" id="1068625"/>
    <lineage>
        <taxon>Eukaryota</taxon>
        <taxon>Discoba</taxon>
        <taxon>Euglenozoa</taxon>
        <taxon>Kinetoplastea</taxon>
        <taxon>Metakinetoplastina</taxon>
        <taxon>Trypanosomatida</taxon>
        <taxon>Trypanosomatidae</taxon>
        <taxon>Trypanosoma</taxon>
        <taxon>Nannomonas</taxon>
    </lineage>
</organism>
<protein>
    <submittedName>
        <fullName evidence="2">Uncharacterized protein</fullName>
    </submittedName>
</protein>
<dbReference type="EMBL" id="HE575316">
    <property type="protein sequence ID" value="CCC89689.1"/>
    <property type="molecule type" value="Genomic_DNA"/>
</dbReference>
<proteinExistence type="predicted"/>
<feature type="compositionally biased region" description="Low complexity" evidence="1">
    <location>
        <begin position="1313"/>
        <end position="1323"/>
    </location>
</feature>
<feature type="compositionally biased region" description="Polar residues" evidence="1">
    <location>
        <begin position="978"/>
        <end position="1017"/>
    </location>
</feature>
<feature type="compositionally biased region" description="Basic and acidic residues" evidence="1">
    <location>
        <begin position="1391"/>
        <end position="1401"/>
    </location>
</feature>
<name>G0UJY4_TRYCI</name>
<feature type="compositionally biased region" description="Basic and acidic residues" evidence="1">
    <location>
        <begin position="794"/>
        <end position="804"/>
    </location>
</feature>
<feature type="compositionally biased region" description="Basic and acidic residues" evidence="1">
    <location>
        <begin position="1260"/>
        <end position="1280"/>
    </location>
</feature>
<feature type="compositionally biased region" description="Low complexity" evidence="1">
    <location>
        <begin position="1286"/>
        <end position="1296"/>
    </location>
</feature>
<feature type="compositionally biased region" description="Polar residues" evidence="1">
    <location>
        <begin position="1184"/>
        <end position="1199"/>
    </location>
</feature>